<dbReference type="GO" id="GO:0030288">
    <property type="term" value="C:outer membrane-bounded periplasmic space"/>
    <property type="evidence" value="ECO:0007669"/>
    <property type="project" value="InterPro"/>
</dbReference>
<dbReference type="SUPFAM" id="SSF53850">
    <property type="entry name" value="Periplasmic binding protein-like II"/>
    <property type="match status" value="1"/>
</dbReference>
<evidence type="ECO:0000256" key="3">
    <source>
        <dbReference type="ARBA" id="ARBA00022448"/>
    </source>
</evidence>
<evidence type="ECO:0000256" key="2">
    <source>
        <dbReference type="ARBA" id="ARBA00010333"/>
    </source>
</evidence>
<organism evidence="9 10">
    <name type="scientific">Pseudomonas fluorescens</name>
    <dbReference type="NCBI Taxonomy" id="294"/>
    <lineage>
        <taxon>Bacteria</taxon>
        <taxon>Pseudomonadati</taxon>
        <taxon>Pseudomonadota</taxon>
        <taxon>Gammaproteobacteria</taxon>
        <taxon>Pseudomonadales</taxon>
        <taxon>Pseudomonadaceae</taxon>
        <taxon>Pseudomonas</taxon>
    </lineage>
</organism>
<sequence precursor="true">MKKVLAVMSLALMATSIGASAKELKEIRFGVQPDSPPFEMKMADGKLTGFDIDLGDAICEKLKVECVWVENDFDGMIPALKAKKFDGVLSSMSVTEKRQKQMAFSDKLFNAPARMVVKKGSTLLPTAELLKGKRIGVQQGTTQETYAKTYWAPLGVTVVSYQNQDLNQADLVAGRVDATLQDAVQADVGFLQTPRGRDFDFAGPPLNDSKTLGSGTAIGLRKEDDELRQLINKAIADIHEDGTYQRLEKKYFSFSLYD</sequence>
<reference evidence="9 10" key="1">
    <citation type="submission" date="2019-09" db="EMBL/GenBank/DDBJ databases">
        <authorList>
            <person name="Chandra G."/>
            <person name="Truman W A."/>
        </authorList>
    </citation>
    <scope>NUCLEOTIDE SEQUENCE [LARGE SCALE GENOMIC DNA]</scope>
    <source>
        <strain evidence="9">PS833</strain>
    </source>
</reference>
<gene>
    <name evidence="9" type="primary">hisJ_2</name>
    <name evidence="9" type="ORF">PS833_05498</name>
</gene>
<dbReference type="OrthoDB" id="9768183at2"/>
<accession>A0A5E7FEV2</accession>
<keyword evidence="3" id="KW-0813">Transport</keyword>
<dbReference type="SMART" id="SM00062">
    <property type="entry name" value="PBPb"/>
    <property type="match status" value="1"/>
</dbReference>
<comment type="subcellular location">
    <subcellularLocation>
        <location evidence="1">Periplasm</location>
    </subcellularLocation>
</comment>
<evidence type="ECO:0000259" key="8">
    <source>
        <dbReference type="SMART" id="SM00062"/>
    </source>
</evidence>
<feature type="chain" id="PRO_5023111266" evidence="7">
    <location>
        <begin position="22"/>
        <end position="258"/>
    </location>
</feature>
<name>A0A5E7FEV2_PSEFL</name>
<feature type="signal peptide" evidence="7">
    <location>
        <begin position="1"/>
        <end position="21"/>
    </location>
</feature>
<dbReference type="Proteomes" id="UP000409037">
    <property type="component" value="Unassembled WGS sequence"/>
</dbReference>
<evidence type="ECO:0000313" key="10">
    <source>
        <dbReference type="Proteomes" id="UP000409037"/>
    </source>
</evidence>
<evidence type="ECO:0000313" key="9">
    <source>
        <dbReference type="EMBL" id="VVO37454.1"/>
    </source>
</evidence>
<dbReference type="InterPro" id="IPR018313">
    <property type="entry name" value="SBP_3_CS"/>
</dbReference>
<proteinExistence type="inferred from homology"/>
<dbReference type="InterPro" id="IPR005768">
    <property type="entry name" value="Lys_Arg_Orn-bd"/>
</dbReference>
<keyword evidence="5" id="KW-0574">Periplasm</keyword>
<protein>
    <submittedName>
        <fullName evidence="9">Histidine-binding periplasmic protein</fullName>
    </submittedName>
</protein>
<dbReference type="Gene3D" id="3.40.190.10">
    <property type="entry name" value="Periplasmic binding protein-like II"/>
    <property type="match status" value="2"/>
</dbReference>
<dbReference type="EMBL" id="CABVHU010000018">
    <property type="protein sequence ID" value="VVO37454.1"/>
    <property type="molecule type" value="Genomic_DNA"/>
</dbReference>
<dbReference type="RefSeq" id="WP_150800623.1">
    <property type="nucleotide sequence ID" value="NZ_CABVHU010000018.1"/>
</dbReference>
<dbReference type="NCBIfam" id="TIGR01096">
    <property type="entry name" value="3A0103s03R"/>
    <property type="match status" value="1"/>
</dbReference>
<evidence type="ECO:0000256" key="1">
    <source>
        <dbReference type="ARBA" id="ARBA00004418"/>
    </source>
</evidence>
<dbReference type="PANTHER" id="PTHR35936">
    <property type="entry name" value="MEMBRANE-BOUND LYTIC MUREIN TRANSGLYCOSYLASE F"/>
    <property type="match status" value="1"/>
</dbReference>
<feature type="domain" description="Solute-binding protein family 3/N-terminal" evidence="8">
    <location>
        <begin position="26"/>
        <end position="255"/>
    </location>
</feature>
<keyword evidence="4 7" id="KW-0732">Signal</keyword>
<dbReference type="InterPro" id="IPR001638">
    <property type="entry name" value="Solute-binding_3/MltF_N"/>
</dbReference>
<evidence type="ECO:0000256" key="6">
    <source>
        <dbReference type="RuleBase" id="RU003744"/>
    </source>
</evidence>
<dbReference type="CDD" id="cd13703">
    <property type="entry name" value="PBP2_HisJ_LAO"/>
    <property type="match status" value="1"/>
</dbReference>
<dbReference type="AlphaFoldDB" id="A0A5E7FEV2"/>
<evidence type="ECO:0000256" key="5">
    <source>
        <dbReference type="ARBA" id="ARBA00022764"/>
    </source>
</evidence>
<dbReference type="PANTHER" id="PTHR35936:SF13">
    <property type="entry name" value="HISTIDINE-BINDING PERIPLASMIC PROTEIN"/>
    <property type="match status" value="1"/>
</dbReference>
<dbReference type="PROSITE" id="PS01039">
    <property type="entry name" value="SBP_BACTERIAL_3"/>
    <property type="match status" value="1"/>
</dbReference>
<evidence type="ECO:0000256" key="7">
    <source>
        <dbReference type="SAM" id="SignalP"/>
    </source>
</evidence>
<comment type="similarity">
    <text evidence="2 6">Belongs to the bacterial solute-binding protein 3 family.</text>
</comment>
<dbReference type="Pfam" id="PF00497">
    <property type="entry name" value="SBP_bac_3"/>
    <property type="match status" value="1"/>
</dbReference>
<evidence type="ECO:0000256" key="4">
    <source>
        <dbReference type="ARBA" id="ARBA00022729"/>
    </source>
</evidence>